<reference evidence="2 3" key="1">
    <citation type="submission" date="2017-07" db="EMBL/GenBank/DDBJ databases">
        <title>Flavobacterium cyanobacteriorum sp. nov., isolated from cyanobacterial aggregates in a eutrophic lake.</title>
        <authorList>
            <person name="Cai H."/>
        </authorList>
    </citation>
    <scope>NUCLEOTIDE SEQUENCE [LARGE SCALE GENOMIC DNA]</scope>
    <source>
        <strain evidence="2 3">TH167</strain>
    </source>
</reference>
<feature type="signal peptide" evidence="1">
    <location>
        <begin position="1"/>
        <end position="18"/>
    </location>
</feature>
<dbReference type="EMBL" id="NOXX01000124">
    <property type="protein sequence ID" value="OYQ48494.1"/>
    <property type="molecule type" value="Genomic_DNA"/>
</dbReference>
<dbReference type="InterPro" id="IPR011990">
    <property type="entry name" value="TPR-like_helical_dom_sf"/>
</dbReference>
<dbReference type="Gene3D" id="1.25.40.10">
    <property type="entry name" value="Tetratricopeptide repeat domain"/>
    <property type="match status" value="1"/>
</dbReference>
<sequence length="158" mass="17990">MKQSIILLALLCSLWSNAQNKTTAAADKLFARLEYVEAAQAYQKLVDNGKGNNYIYRQLAEAYYNVFNSNEAVKWFALAAKESQDAEFYWKYAQMLKANGKYEEANKQMAVFAQKAPNDQRAANFKSNPNYLSKLLDKQKAFNVKTIKINSEKTDFAG</sequence>
<protein>
    <submittedName>
        <fullName evidence="2">Cell envelope biogenesis protein OmpA</fullName>
    </submittedName>
</protein>
<feature type="chain" id="PRO_5012061388" evidence="1">
    <location>
        <begin position="19"/>
        <end position="158"/>
    </location>
</feature>
<proteinExistence type="predicted"/>
<evidence type="ECO:0000256" key="1">
    <source>
        <dbReference type="SAM" id="SignalP"/>
    </source>
</evidence>
<gene>
    <name evidence="2" type="ORF">CHX27_02200</name>
</gene>
<dbReference type="SUPFAM" id="SSF48452">
    <property type="entry name" value="TPR-like"/>
    <property type="match status" value="1"/>
</dbReference>
<feature type="non-terminal residue" evidence="2">
    <location>
        <position position="158"/>
    </location>
</feature>
<name>A0A256A5R7_9FLAO</name>
<accession>A0A256A5R7</accession>
<dbReference type="Proteomes" id="UP000216035">
    <property type="component" value="Unassembled WGS sequence"/>
</dbReference>
<evidence type="ECO:0000313" key="3">
    <source>
        <dbReference type="Proteomes" id="UP000216035"/>
    </source>
</evidence>
<evidence type="ECO:0000313" key="2">
    <source>
        <dbReference type="EMBL" id="OYQ48494.1"/>
    </source>
</evidence>
<dbReference type="AlphaFoldDB" id="A0A256A5R7"/>
<organism evidence="2 3">
    <name type="scientific">Flavobacterium aurantiibacter</name>
    <dbReference type="NCBI Taxonomy" id="2023067"/>
    <lineage>
        <taxon>Bacteria</taxon>
        <taxon>Pseudomonadati</taxon>
        <taxon>Bacteroidota</taxon>
        <taxon>Flavobacteriia</taxon>
        <taxon>Flavobacteriales</taxon>
        <taxon>Flavobacteriaceae</taxon>
        <taxon>Flavobacterium</taxon>
    </lineage>
</organism>
<comment type="caution">
    <text evidence="2">The sequence shown here is derived from an EMBL/GenBank/DDBJ whole genome shotgun (WGS) entry which is preliminary data.</text>
</comment>
<keyword evidence="1" id="KW-0732">Signal</keyword>
<keyword evidence="3" id="KW-1185">Reference proteome</keyword>